<sequence length="223" mass="24078">MMTNLFSIFEPSVSFTGYPMGWLSVLLGPIFLARYYWASTGRYLSMSTSLLGSLMGEMKVLFKTNLSSLVLLPLSLWVLVSVSNMAGLMPHVFTCTSHLSFTLSLALPVWGGLMMYAIFYHLYNVLAHLVPQGTPPALMMFMVVIETISSVIRPITLAVRLSANMIAGHLLLALLGGVVDSASVTSLSGAVPALLLLLILESAVALIQAYVFATLISLNLSEV</sequence>
<gene>
    <name evidence="13" type="primary">ATP6</name>
</gene>
<dbReference type="EMBL" id="KY038053">
    <property type="protein sequence ID" value="ASC43037.1"/>
    <property type="molecule type" value="Genomic_DNA"/>
</dbReference>
<evidence type="ECO:0000256" key="9">
    <source>
        <dbReference type="ARBA" id="ARBA00023136"/>
    </source>
</evidence>
<dbReference type="Pfam" id="PF00119">
    <property type="entry name" value="ATP-synt_A"/>
    <property type="match status" value="1"/>
</dbReference>
<keyword evidence="13" id="KW-0496">Mitochondrion</keyword>
<feature type="transmembrane region" description="Helical" evidence="12">
    <location>
        <begin position="60"/>
        <end position="80"/>
    </location>
</feature>
<dbReference type="InterPro" id="IPR045083">
    <property type="entry name" value="ATP_synth_F0_asu_bact/mt"/>
</dbReference>
<evidence type="ECO:0000256" key="6">
    <source>
        <dbReference type="ARBA" id="ARBA00022781"/>
    </source>
</evidence>
<accession>A0A343DSD0</accession>
<dbReference type="PRINTS" id="PR00123">
    <property type="entry name" value="ATPASEA"/>
</dbReference>
<dbReference type="InterPro" id="IPR035908">
    <property type="entry name" value="F0_ATP_A_sf"/>
</dbReference>
<proteinExistence type="inferred from homology"/>
<keyword evidence="3" id="KW-0813">Transport</keyword>
<feature type="transmembrane region" description="Helical" evidence="12">
    <location>
        <begin position="135"/>
        <end position="155"/>
    </location>
</feature>
<evidence type="ECO:0000256" key="1">
    <source>
        <dbReference type="ARBA" id="ARBA00004141"/>
    </source>
</evidence>
<evidence type="ECO:0000256" key="4">
    <source>
        <dbReference type="ARBA" id="ARBA00022547"/>
    </source>
</evidence>
<dbReference type="NCBIfam" id="TIGR01131">
    <property type="entry name" value="ATP_synt_6_or_A"/>
    <property type="match status" value="1"/>
</dbReference>
<keyword evidence="5 12" id="KW-0812">Transmembrane</keyword>
<keyword evidence="8" id="KW-0406">Ion transport</keyword>
<keyword evidence="4" id="KW-0138">CF(0)</keyword>
<evidence type="ECO:0000256" key="10">
    <source>
        <dbReference type="ARBA" id="ARBA00023310"/>
    </source>
</evidence>
<evidence type="ECO:0000256" key="8">
    <source>
        <dbReference type="ARBA" id="ARBA00023065"/>
    </source>
</evidence>
<feature type="transmembrane region" description="Helical" evidence="12">
    <location>
        <begin position="20"/>
        <end position="39"/>
    </location>
</feature>
<keyword evidence="6" id="KW-0375">Hydrogen ion transport</keyword>
<keyword evidence="7 12" id="KW-1133">Transmembrane helix</keyword>
<evidence type="ECO:0000313" key="13">
    <source>
        <dbReference type="EMBL" id="ASC43037.1"/>
    </source>
</evidence>
<name>A0A343DSD0_9CRUS</name>
<feature type="transmembrane region" description="Helical" evidence="12">
    <location>
        <begin position="161"/>
        <end position="179"/>
    </location>
</feature>
<dbReference type="Gene3D" id="1.20.120.220">
    <property type="entry name" value="ATP synthase, F0 complex, subunit A"/>
    <property type="match status" value="1"/>
</dbReference>
<keyword evidence="9 12" id="KW-0472">Membrane</keyword>
<dbReference type="PANTHER" id="PTHR11410:SF0">
    <property type="entry name" value="ATP SYNTHASE SUBUNIT A"/>
    <property type="match status" value="1"/>
</dbReference>
<dbReference type="GO" id="GO:0045259">
    <property type="term" value="C:proton-transporting ATP synthase complex"/>
    <property type="evidence" value="ECO:0007669"/>
    <property type="project" value="UniProtKB-KW"/>
</dbReference>
<dbReference type="AlphaFoldDB" id="A0A343DSD0"/>
<dbReference type="CTD" id="4508"/>
<evidence type="ECO:0000256" key="2">
    <source>
        <dbReference type="ARBA" id="ARBA00006810"/>
    </source>
</evidence>
<organism evidence="13">
    <name type="scientific">Gyge ovalis</name>
    <dbReference type="NCBI Taxonomy" id="2008693"/>
    <lineage>
        <taxon>Eukaryota</taxon>
        <taxon>Metazoa</taxon>
        <taxon>Ecdysozoa</taxon>
        <taxon>Arthropoda</taxon>
        <taxon>Crustacea</taxon>
        <taxon>Multicrustacea</taxon>
        <taxon>Malacostraca</taxon>
        <taxon>Eumalacostraca</taxon>
        <taxon>Peracarida</taxon>
        <taxon>Isopoda</taxon>
        <taxon>Epicaridea</taxon>
        <taxon>Bopyridoidea</taxon>
        <taxon>Bopyridae</taxon>
        <taxon>Gyge</taxon>
    </lineage>
</organism>
<dbReference type="GO" id="GO:0005743">
    <property type="term" value="C:mitochondrial inner membrane"/>
    <property type="evidence" value="ECO:0007669"/>
    <property type="project" value="UniProtKB-SubCell"/>
</dbReference>
<dbReference type="PANTHER" id="PTHR11410">
    <property type="entry name" value="ATP SYNTHASE SUBUNIT A"/>
    <property type="match status" value="1"/>
</dbReference>
<dbReference type="SUPFAM" id="SSF81336">
    <property type="entry name" value="F1F0 ATP synthase subunit A"/>
    <property type="match status" value="1"/>
</dbReference>
<protein>
    <recommendedName>
        <fullName evidence="11">ATP synthase subunit a</fullName>
    </recommendedName>
</protein>
<keyword evidence="10" id="KW-0066">ATP synthesis</keyword>
<comment type="similarity">
    <text evidence="2">Belongs to the ATPase A chain family.</text>
</comment>
<dbReference type="GeneID" id="37277760"/>
<evidence type="ECO:0000256" key="12">
    <source>
        <dbReference type="SAM" id="Phobius"/>
    </source>
</evidence>
<evidence type="ECO:0000256" key="11">
    <source>
        <dbReference type="RuleBase" id="RU004450"/>
    </source>
</evidence>
<evidence type="ECO:0000256" key="5">
    <source>
        <dbReference type="ARBA" id="ARBA00022692"/>
    </source>
</evidence>
<geneLocation type="mitochondrion" evidence="13"/>
<evidence type="ECO:0000256" key="7">
    <source>
        <dbReference type="ARBA" id="ARBA00022989"/>
    </source>
</evidence>
<comment type="subcellular location">
    <subcellularLocation>
        <location evidence="1">Membrane</location>
        <topology evidence="1">Multi-pass membrane protein</topology>
    </subcellularLocation>
    <subcellularLocation>
        <location evidence="11">Mitochondrion inner membrane</location>
        <topology evidence="11">Multi-pass membrane protein</topology>
    </subcellularLocation>
</comment>
<dbReference type="GO" id="GO:0046933">
    <property type="term" value="F:proton-transporting ATP synthase activity, rotational mechanism"/>
    <property type="evidence" value="ECO:0007669"/>
    <property type="project" value="TreeGrafter"/>
</dbReference>
<evidence type="ECO:0000256" key="3">
    <source>
        <dbReference type="ARBA" id="ARBA00022448"/>
    </source>
</evidence>
<dbReference type="InterPro" id="IPR000568">
    <property type="entry name" value="ATP_synth_F0_asu"/>
</dbReference>
<feature type="transmembrane region" description="Helical" evidence="12">
    <location>
        <begin position="100"/>
        <end position="123"/>
    </location>
</feature>
<dbReference type="RefSeq" id="YP_009477599.1">
    <property type="nucleotide sequence ID" value="NC_037467.1"/>
</dbReference>
<reference evidence="13" key="1">
    <citation type="submission" date="2016-10" db="EMBL/GenBank/DDBJ databases">
        <authorList>
            <person name="Cai Z."/>
        </authorList>
    </citation>
    <scope>NUCLEOTIDE SEQUENCE</scope>
</reference>
<feature type="transmembrane region" description="Helical" evidence="12">
    <location>
        <begin position="191"/>
        <end position="213"/>
    </location>
</feature>
<dbReference type="PROSITE" id="PS00449">
    <property type="entry name" value="ATPASE_A"/>
    <property type="match status" value="1"/>
</dbReference>
<dbReference type="CDD" id="cd00310">
    <property type="entry name" value="ATP-synt_Fo_a_6"/>
    <property type="match status" value="1"/>
</dbReference>
<reference evidence="13" key="2">
    <citation type="journal article" date="2018" name="Syst. Parasitol.">
        <title>The first complete mitochondrial genome of a parasitic isopod supports Epicaridea Latreille, 1825 as a suborder and reveals the less conservative genome of isopods.</title>
        <authorList>
            <person name="Yu J."/>
            <person name="An J."/>
            <person name="Li Y."/>
            <person name="Boyko C.B."/>
        </authorList>
    </citation>
    <scope>NUCLEOTIDE SEQUENCE</scope>
</reference>
<dbReference type="InterPro" id="IPR023011">
    <property type="entry name" value="ATP_synth_F0_asu_AS"/>
</dbReference>